<dbReference type="Proteomes" id="UP000220251">
    <property type="component" value="Unassembled WGS sequence"/>
</dbReference>
<feature type="transmembrane region" description="Helical" evidence="2">
    <location>
        <begin position="53"/>
        <end position="75"/>
    </location>
</feature>
<dbReference type="GO" id="GO:0016491">
    <property type="term" value="F:oxidoreductase activity"/>
    <property type="evidence" value="ECO:0007669"/>
    <property type="project" value="UniProtKB-KW"/>
</dbReference>
<feature type="transmembrane region" description="Helical" evidence="2">
    <location>
        <begin position="29"/>
        <end position="47"/>
    </location>
</feature>
<evidence type="ECO:0000256" key="2">
    <source>
        <dbReference type="RuleBase" id="RU004429"/>
    </source>
</evidence>
<protein>
    <recommendedName>
        <fullName evidence="2">NADH-quinone oxidoreductase subunit J</fullName>
        <ecNumber evidence="2">7.1.1.-</ecNumber>
    </recommendedName>
</protein>
<organism evidence="3 4">
    <name type="scientific">Estrella lausannensis</name>
    <dbReference type="NCBI Taxonomy" id="483423"/>
    <lineage>
        <taxon>Bacteria</taxon>
        <taxon>Pseudomonadati</taxon>
        <taxon>Chlamydiota</taxon>
        <taxon>Chlamydiia</taxon>
        <taxon>Parachlamydiales</taxon>
        <taxon>Candidatus Criblamydiaceae</taxon>
        <taxon>Estrella</taxon>
    </lineage>
</organism>
<dbReference type="InterPro" id="IPR042106">
    <property type="entry name" value="Nuo/plastoQ_OxRdtase_6_NuoJ"/>
</dbReference>
<keyword evidence="3" id="KW-0560">Oxidoreductase</keyword>
<feature type="transmembrane region" description="Helical" evidence="2">
    <location>
        <begin position="95"/>
        <end position="115"/>
    </location>
</feature>
<evidence type="ECO:0000313" key="4">
    <source>
        <dbReference type="Proteomes" id="UP000220251"/>
    </source>
</evidence>
<keyword evidence="2" id="KW-1133">Transmembrane helix</keyword>
<dbReference type="GO" id="GO:0048038">
    <property type="term" value="F:quinone binding"/>
    <property type="evidence" value="ECO:0007669"/>
    <property type="project" value="UniProtKB-UniRule"/>
</dbReference>
<keyword evidence="2" id="KW-0520">NAD</keyword>
<dbReference type="InterPro" id="IPR001457">
    <property type="entry name" value="NADH_UbQ/plastoQ_OxRdtase_su6"/>
</dbReference>
<name>A0A0H5DQL6_9BACT</name>
<dbReference type="EMBL" id="CWGJ01000025">
    <property type="protein sequence ID" value="CRX38951.1"/>
    <property type="molecule type" value="Genomic_DNA"/>
</dbReference>
<dbReference type="Gene3D" id="1.20.120.1200">
    <property type="entry name" value="NADH-ubiquinone/plastoquinone oxidoreductase chain 6, subunit NuoJ"/>
    <property type="match status" value="1"/>
</dbReference>
<feature type="transmembrane region" description="Helical" evidence="2">
    <location>
        <begin position="6"/>
        <end position="24"/>
    </location>
</feature>
<dbReference type="PANTHER" id="PTHR33269:SF17">
    <property type="entry name" value="NADH-UBIQUINONE OXIDOREDUCTASE CHAIN 6"/>
    <property type="match status" value="1"/>
</dbReference>
<comment type="catalytic activity">
    <reaction evidence="2">
        <text>a quinone + NADH + 5 H(+)(in) = a quinol + NAD(+) + 4 H(+)(out)</text>
        <dbReference type="Rhea" id="RHEA:57888"/>
        <dbReference type="ChEBI" id="CHEBI:15378"/>
        <dbReference type="ChEBI" id="CHEBI:24646"/>
        <dbReference type="ChEBI" id="CHEBI:57540"/>
        <dbReference type="ChEBI" id="CHEBI:57945"/>
        <dbReference type="ChEBI" id="CHEBI:132124"/>
    </reaction>
</comment>
<reference evidence="4" key="1">
    <citation type="submission" date="2015-06" db="EMBL/GenBank/DDBJ databases">
        <authorList>
            <person name="Bertelli C."/>
        </authorList>
    </citation>
    <scope>NUCLEOTIDE SEQUENCE [LARGE SCALE GENOMIC DNA]</scope>
    <source>
        <strain evidence="4">CRIB-30</strain>
    </source>
</reference>
<accession>A0A0H5DQL6</accession>
<keyword evidence="2" id="KW-1003">Cell membrane</keyword>
<evidence type="ECO:0000313" key="3">
    <source>
        <dbReference type="EMBL" id="CRX38951.1"/>
    </source>
</evidence>
<evidence type="ECO:0000256" key="1">
    <source>
        <dbReference type="ARBA" id="ARBA00005698"/>
    </source>
</evidence>
<dbReference type="PANTHER" id="PTHR33269">
    <property type="entry name" value="NADH-UBIQUINONE OXIDOREDUCTASE CHAIN 6"/>
    <property type="match status" value="1"/>
</dbReference>
<dbReference type="OrthoDB" id="21601at2"/>
<keyword evidence="2" id="KW-0472">Membrane</keyword>
<proteinExistence type="inferred from homology"/>
<dbReference type="EC" id="7.1.1.-" evidence="2"/>
<dbReference type="GO" id="GO:0005886">
    <property type="term" value="C:plasma membrane"/>
    <property type="evidence" value="ECO:0007669"/>
    <property type="project" value="UniProtKB-SubCell"/>
</dbReference>
<comment type="function">
    <text evidence="2">NDH-1 shuttles electrons from NADH, via FMN and iron-sulfur (Fe-S) centers, to quinones in the respiratory chain. Couples the redox reaction to proton translocation (for every two electrons transferred, four hydrogen ions are translocated across the cytoplasmic membrane), and thus conserves the redox energy in a proton gradient.</text>
</comment>
<feature type="transmembrane region" description="Helical" evidence="2">
    <location>
        <begin position="142"/>
        <end position="163"/>
    </location>
</feature>
<keyword evidence="2" id="KW-0812">Transmembrane</keyword>
<comment type="subcellular location">
    <subcellularLocation>
        <location evidence="2">Cell membrane</location>
        <topology evidence="2">Multi-pass membrane protein</topology>
    </subcellularLocation>
</comment>
<keyword evidence="2" id="KW-0874">Quinone</keyword>
<comment type="similarity">
    <text evidence="1 2">Belongs to the complex I subunit 6 family.</text>
</comment>
<sequence length="168" mass="18779">MSAVVILEAFLGLILIFSSLGVILAKKPVYSCLFFLLTLLTLATLYIELFTEFIGLLQVLVYGGAILVLFMFVIVLFQDAHEQIVNLPAMSSYPLLFMGGISLIGAFSYFCYRIFGFENPREEVREGFGSIHSIGKTLYLDYFFPFEVASLMILVALIGALYIGRKAR</sequence>
<dbReference type="RefSeq" id="WP_098038813.1">
    <property type="nucleotide sequence ID" value="NZ_CWGJ01000025.1"/>
</dbReference>
<keyword evidence="4" id="KW-1185">Reference proteome</keyword>
<dbReference type="Pfam" id="PF00499">
    <property type="entry name" value="Oxidored_q3"/>
    <property type="match status" value="1"/>
</dbReference>
<dbReference type="GO" id="GO:0008137">
    <property type="term" value="F:NADH dehydrogenase (ubiquinone) activity"/>
    <property type="evidence" value="ECO:0007669"/>
    <property type="project" value="UniProtKB-UniRule"/>
</dbReference>
<dbReference type="AlphaFoldDB" id="A0A0H5DQL6"/>
<gene>
    <name evidence="3" type="primary">nuoJ</name>
    <name evidence="3" type="ORF">ELAC_1623</name>
</gene>